<evidence type="ECO:0008006" key="3">
    <source>
        <dbReference type="Google" id="ProtNLM"/>
    </source>
</evidence>
<sequence>MKHLMIITTFAVLLAGCTPPEVEAPVEEPEQEIIPLSIALPT</sequence>
<evidence type="ECO:0000313" key="2">
    <source>
        <dbReference type="Proteomes" id="UP001161388"/>
    </source>
</evidence>
<protein>
    <recommendedName>
        <fullName evidence="3">Lipoprotein</fullName>
    </recommendedName>
</protein>
<dbReference type="RefSeq" id="WP_284372673.1">
    <property type="nucleotide sequence ID" value="NZ_BAABWP010000001.1"/>
</dbReference>
<proteinExistence type="predicted"/>
<accession>A0ABQ5VIQ0</accession>
<organism evidence="1 2">
    <name type="scientific">Sulfitobacter pacificus</name>
    <dbReference type="NCBI Taxonomy" id="1499314"/>
    <lineage>
        <taxon>Bacteria</taxon>
        <taxon>Pseudomonadati</taxon>
        <taxon>Pseudomonadota</taxon>
        <taxon>Alphaproteobacteria</taxon>
        <taxon>Rhodobacterales</taxon>
        <taxon>Roseobacteraceae</taxon>
        <taxon>Sulfitobacter</taxon>
    </lineage>
</organism>
<evidence type="ECO:0000313" key="1">
    <source>
        <dbReference type="EMBL" id="GLQ26998.1"/>
    </source>
</evidence>
<reference evidence="1" key="1">
    <citation type="journal article" date="2014" name="Int. J. Syst. Evol. Microbiol.">
        <title>Complete genome of a new Firmicutes species belonging to the dominant human colonic microbiota ('Ruminococcus bicirculans') reveals two chromosomes and a selective capacity to utilize plant glucans.</title>
        <authorList>
            <consortium name="NISC Comparative Sequencing Program"/>
            <person name="Wegmann U."/>
            <person name="Louis P."/>
            <person name="Goesmann A."/>
            <person name="Henrissat B."/>
            <person name="Duncan S.H."/>
            <person name="Flint H.J."/>
        </authorList>
    </citation>
    <scope>NUCLEOTIDE SEQUENCE</scope>
    <source>
        <strain evidence="1">NBRC 109915</strain>
    </source>
</reference>
<reference evidence="1" key="2">
    <citation type="submission" date="2023-01" db="EMBL/GenBank/DDBJ databases">
        <title>Draft genome sequence of Sulfitobacter pacificus strain NBRC 109915.</title>
        <authorList>
            <person name="Sun Q."/>
            <person name="Mori K."/>
        </authorList>
    </citation>
    <scope>NUCLEOTIDE SEQUENCE</scope>
    <source>
        <strain evidence="1">NBRC 109915</strain>
    </source>
</reference>
<dbReference type="PROSITE" id="PS51257">
    <property type="entry name" value="PROKAR_LIPOPROTEIN"/>
    <property type="match status" value="1"/>
</dbReference>
<dbReference type="EMBL" id="BSNL01000001">
    <property type="protein sequence ID" value="GLQ26998.1"/>
    <property type="molecule type" value="Genomic_DNA"/>
</dbReference>
<name>A0ABQ5VIQ0_9RHOB</name>
<dbReference type="Proteomes" id="UP001161388">
    <property type="component" value="Unassembled WGS sequence"/>
</dbReference>
<keyword evidence="2" id="KW-1185">Reference proteome</keyword>
<comment type="caution">
    <text evidence="1">The sequence shown here is derived from an EMBL/GenBank/DDBJ whole genome shotgun (WGS) entry which is preliminary data.</text>
</comment>
<gene>
    <name evidence="1" type="ORF">GCM10007927_18010</name>
</gene>